<keyword evidence="12" id="KW-0414">Isoprene biosynthesis</keyword>
<dbReference type="SMART" id="SM00861">
    <property type="entry name" value="Transket_pyr"/>
    <property type="match status" value="1"/>
</dbReference>
<dbReference type="CDD" id="cd07033">
    <property type="entry name" value="TPP_PYR_DXS_TK_like"/>
    <property type="match status" value="1"/>
</dbReference>
<dbReference type="FunFam" id="3.40.50.970:FF:000010">
    <property type="entry name" value="1-deoxy-D-xylulose-5-phosphate synthase"/>
    <property type="match status" value="1"/>
</dbReference>
<dbReference type="InterPro" id="IPR005477">
    <property type="entry name" value="Dxylulose-5-P_synthase"/>
</dbReference>
<comment type="cofactor">
    <cofactor evidence="1">
        <name>Mg(2+)</name>
        <dbReference type="ChEBI" id="CHEBI:18420"/>
    </cofactor>
</comment>
<evidence type="ECO:0000259" key="14">
    <source>
        <dbReference type="SMART" id="SM00861"/>
    </source>
</evidence>
<evidence type="ECO:0000256" key="5">
    <source>
        <dbReference type="ARBA" id="ARBA00011738"/>
    </source>
</evidence>
<feature type="domain" description="Transketolase-like pyrimidine-binding" evidence="14">
    <location>
        <begin position="284"/>
        <end position="447"/>
    </location>
</feature>
<keyword evidence="10" id="KW-0784">Thiamine biosynthesis</keyword>
<evidence type="ECO:0000256" key="9">
    <source>
        <dbReference type="ARBA" id="ARBA00022842"/>
    </source>
</evidence>
<accession>A0A5J5E025</accession>
<dbReference type="Proteomes" id="UP000374630">
    <property type="component" value="Unassembled WGS sequence"/>
</dbReference>
<dbReference type="AlphaFoldDB" id="A0A5J5E025"/>
<evidence type="ECO:0000256" key="7">
    <source>
        <dbReference type="ARBA" id="ARBA00022679"/>
    </source>
</evidence>
<dbReference type="GO" id="GO:0019288">
    <property type="term" value="P:isopentenyl diphosphate biosynthetic process, methylerythritol 4-phosphate pathway"/>
    <property type="evidence" value="ECO:0007669"/>
    <property type="project" value="TreeGrafter"/>
</dbReference>
<evidence type="ECO:0000256" key="3">
    <source>
        <dbReference type="ARBA" id="ARBA00004980"/>
    </source>
</evidence>
<dbReference type="GO" id="GO:0009228">
    <property type="term" value="P:thiamine biosynthetic process"/>
    <property type="evidence" value="ECO:0007669"/>
    <property type="project" value="UniProtKB-KW"/>
</dbReference>
<comment type="pathway">
    <text evidence="3">Metabolic intermediate biosynthesis; 1-deoxy-D-xylulose 5-phosphate biosynthesis; 1-deoxy-D-xylulose 5-phosphate from D-glyceraldehyde 3-phosphate and pyruvate: step 1/1.</text>
</comment>
<dbReference type="InterPro" id="IPR033248">
    <property type="entry name" value="Transketolase_C"/>
</dbReference>
<dbReference type="InterPro" id="IPR029061">
    <property type="entry name" value="THDP-binding"/>
</dbReference>
<dbReference type="Gene3D" id="3.40.50.970">
    <property type="match status" value="2"/>
</dbReference>
<dbReference type="GO" id="GO:0016114">
    <property type="term" value="P:terpenoid biosynthetic process"/>
    <property type="evidence" value="ECO:0007669"/>
    <property type="project" value="InterPro"/>
</dbReference>
<keyword evidence="18" id="KW-1185">Reference proteome</keyword>
<dbReference type="Pfam" id="PF02780">
    <property type="entry name" value="Transketolase_C"/>
    <property type="match status" value="1"/>
</dbReference>
<gene>
    <name evidence="16" type="ORF">EM848_01850</name>
    <name evidence="15" type="ORF">EMO90_02375</name>
</gene>
<dbReference type="GO" id="GO:0005829">
    <property type="term" value="C:cytosol"/>
    <property type="evidence" value="ECO:0007669"/>
    <property type="project" value="TreeGrafter"/>
</dbReference>
<dbReference type="EMBL" id="RZNZ01000002">
    <property type="protein sequence ID" value="KAA8822149.1"/>
    <property type="molecule type" value="Genomic_DNA"/>
</dbReference>
<dbReference type="GO" id="GO:0000287">
    <property type="term" value="F:magnesium ion binding"/>
    <property type="evidence" value="ECO:0007669"/>
    <property type="project" value="UniProtKB-ARBA"/>
</dbReference>
<dbReference type="InterPro" id="IPR009014">
    <property type="entry name" value="Transketo_C/PFOR_II"/>
</dbReference>
<dbReference type="Proteomes" id="UP000345527">
    <property type="component" value="Unassembled WGS sequence"/>
</dbReference>
<dbReference type="NCBIfam" id="NF008968">
    <property type="entry name" value="PRK12315.1"/>
    <property type="match status" value="1"/>
</dbReference>
<comment type="subunit">
    <text evidence="5">Homodimer.</text>
</comment>
<proteinExistence type="inferred from homology"/>
<reference evidence="17 18" key="1">
    <citation type="journal article" date="2019" name="Syst. Appl. Microbiol.">
        <title>Characterization of Bifidobacterium species in feaces of the Egyptian fruit bat: Description of B. vespertilionis sp. nov. and B. rousetti sp. nov.</title>
        <authorList>
            <person name="Modesto M."/>
            <person name="Satti M."/>
            <person name="Watanabe K."/>
            <person name="Puglisi E."/>
            <person name="Morelli L."/>
            <person name="Huang C.-H."/>
            <person name="Liou J.-S."/>
            <person name="Miyashita M."/>
            <person name="Tamura T."/>
            <person name="Saito S."/>
            <person name="Mori K."/>
            <person name="Huang L."/>
            <person name="Sciavilla P."/>
            <person name="Sandri C."/>
            <person name="Spiezio C."/>
            <person name="Vitali F."/>
            <person name="Cavalieri D."/>
            <person name="Perpetuini G."/>
            <person name="Tofalo R."/>
            <person name="Bonetti A."/>
            <person name="Arita M."/>
            <person name="Mattarelli P."/>
        </authorList>
    </citation>
    <scope>NUCLEOTIDE SEQUENCE [LARGE SCALE GENOMIC DNA]</scope>
    <source>
        <strain evidence="15 18">RST16</strain>
        <strain evidence="16 17">RST8</strain>
    </source>
</reference>
<dbReference type="Gene3D" id="3.40.50.920">
    <property type="match status" value="1"/>
</dbReference>
<sequence length="592" mass="64360">MLLDHIDSPADLKKLPISRLPELAAEIRAVILTKLGAHGGHVGPNLGTVELEIAMHYVFDSPRDRFVFDVSHQSYTHKILTGRREAFTDPAKWDEDSGYTNPNESEHDWFNMGHTSTSMSLASGLAKARDLTGGTYNVVAVIGDGSLSGGEAFEGFDVVGEMGTNFIAIVNDNEMSIAENHGGLYGHLRELRESGGLSRNNIFRALGFDYRYVERGNDAVALIEALGAVKDIDHPVVVHVHTQKGRGFAPAVADKESWHWNGHFDPKTGASTRPATDTDSDGCDSYEDLTGAWLLDRMREDPRVVAITSGTPTVMGFTPELRRKAGKQFVDVGIAEEQAVAMASGIARGGGIPIYGFCSTFVQRAYDQLIQDLCVNGNPAVLLSFDASVYGMNDVTHLGFYDIAMMGNIPNLVYLAPTCKEEYFAMLGWAVTQREHPVAIRVPVYGGVVSRGKPDTTDYGQLDRYEITRRGHDAAVIGLGDFYGLGERVVGVLDAELGVKATLINPKFITGLDRDLLDGLQADHRVTVTLEDGQLEGGFGGKIAAYYGPTAMRVKTYGIAKSFPDRYDPDRLLADNGITVPAIVADIRRMLG</sequence>
<dbReference type="PROSITE" id="PS00801">
    <property type="entry name" value="TRANSKETOLASE_1"/>
    <property type="match status" value="1"/>
</dbReference>
<keyword evidence="9" id="KW-0460">Magnesium</keyword>
<dbReference type="SUPFAM" id="SSF52922">
    <property type="entry name" value="TK C-terminal domain-like"/>
    <property type="match status" value="1"/>
</dbReference>
<feature type="region of interest" description="Disordered" evidence="13">
    <location>
        <begin position="264"/>
        <end position="283"/>
    </location>
</feature>
<comment type="cofactor">
    <cofactor evidence="2">
        <name>thiamine diphosphate</name>
        <dbReference type="ChEBI" id="CHEBI:58937"/>
    </cofactor>
</comment>
<evidence type="ECO:0000256" key="1">
    <source>
        <dbReference type="ARBA" id="ARBA00001946"/>
    </source>
</evidence>
<dbReference type="EC" id="2.2.1.7" evidence="6"/>
<evidence type="ECO:0000313" key="16">
    <source>
        <dbReference type="EMBL" id="KAA8824592.1"/>
    </source>
</evidence>
<evidence type="ECO:0000256" key="13">
    <source>
        <dbReference type="SAM" id="MobiDB-lite"/>
    </source>
</evidence>
<dbReference type="CDD" id="cd02007">
    <property type="entry name" value="TPP_DXS"/>
    <property type="match status" value="1"/>
</dbReference>
<dbReference type="Pfam" id="PF02779">
    <property type="entry name" value="Transket_pyr"/>
    <property type="match status" value="1"/>
</dbReference>
<dbReference type="PANTHER" id="PTHR43322">
    <property type="entry name" value="1-D-DEOXYXYLULOSE 5-PHOSPHATE SYNTHASE-RELATED"/>
    <property type="match status" value="1"/>
</dbReference>
<evidence type="ECO:0000313" key="17">
    <source>
        <dbReference type="Proteomes" id="UP000345527"/>
    </source>
</evidence>
<keyword evidence="7 16" id="KW-0808">Transferase</keyword>
<dbReference type="PANTHER" id="PTHR43322:SF1">
    <property type="entry name" value="1-DEOXY-D-XYLULOSE-5-PHOSPHATE SYNTHASE"/>
    <property type="match status" value="1"/>
</dbReference>
<dbReference type="GO" id="GO:0008661">
    <property type="term" value="F:1-deoxy-D-xylulose-5-phosphate synthase activity"/>
    <property type="evidence" value="ECO:0007669"/>
    <property type="project" value="UniProtKB-EC"/>
</dbReference>
<dbReference type="OrthoDB" id="9803371at2"/>
<dbReference type="SUPFAM" id="SSF52518">
    <property type="entry name" value="Thiamin diphosphate-binding fold (THDP-binding)"/>
    <property type="match status" value="2"/>
</dbReference>
<evidence type="ECO:0000256" key="8">
    <source>
        <dbReference type="ARBA" id="ARBA00022723"/>
    </source>
</evidence>
<dbReference type="EMBL" id="RZOA01000002">
    <property type="protein sequence ID" value="KAA8824592.1"/>
    <property type="molecule type" value="Genomic_DNA"/>
</dbReference>
<evidence type="ECO:0000256" key="11">
    <source>
        <dbReference type="ARBA" id="ARBA00023052"/>
    </source>
</evidence>
<evidence type="ECO:0000256" key="10">
    <source>
        <dbReference type="ARBA" id="ARBA00022977"/>
    </source>
</evidence>
<evidence type="ECO:0000256" key="12">
    <source>
        <dbReference type="ARBA" id="ARBA00023229"/>
    </source>
</evidence>
<dbReference type="NCBIfam" id="NF003933">
    <property type="entry name" value="PRK05444.2-2"/>
    <property type="match status" value="1"/>
</dbReference>
<organism evidence="16 17">
    <name type="scientific">Bifidobacterium vespertilionis</name>
    <dbReference type="NCBI Taxonomy" id="2562524"/>
    <lineage>
        <taxon>Bacteria</taxon>
        <taxon>Bacillati</taxon>
        <taxon>Actinomycetota</taxon>
        <taxon>Actinomycetes</taxon>
        <taxon>Bifidobacteriales</taxon>
        <taxon>Bifidobacteriaceae</taxon>
        <taxon>Bifidobacterium</taxon>
    </lineage>
</organism>
<comment type="similarity">
    <text evidence="4">Belongs to the transketolase family. DXPS subfamily.</text>
</comment>
<dbReference type="InterPro" id="IPR005475">
    <property type="entry name" value="Transketolase-like_Pyr-bd"/>
</dbReference>
<evidence type="ECO:0000256" key="4">
    <source>
        <dbReference type="ARBA" id="ARBA00011081"/>
    </source>
</evidence>
<keyword evidence="8" id="KW-0479">Metal-binding</keyword>
<keyword evidence="11" id="KW-0786">Thiamine pyrophosphate</keyword>
<evidence type="ECO:0000313" key="18">
    <source>
        <dbReference type="Proteomes" id="UP000374630"/>
    </source>
</evidence>
<dbReference type="Pfam" id="PF13292">
    <property type="entry name" value="DXP_synthase_N"/>
    <property type="match status" value="1"/>
</dbReference>
<protein>
    <recommendedName>
        <fullName evidence="6">1-deoxy-D-xylulose-5-phosphate synthase</fullName>
        <ecNumber evidence="6">2.2.1.7</ecNumber>
    </recommendedName>
</protein>
<dbReference type="UniPathway" id="UPA00064">
    <property type="reaction ID" value="UER00091"/>
</dbReference>
<comment type="caution">
    <text evidence="16">The sequence shown here is derived from an EMBL/GenBank/DDBJ whole genome shotgun (WGS) entry which is preliminary data.</text>
</comment>
<evidence type="ECO:0000256" key="2">
    <source>
        <dbReference type="ARBA" id="ARBA00001964"/>
    </source>
</evidence>
<name>A0A5J5E025_9BIFI</name>
<evidence type="ECO:0000256" key="6">
    <source>
        <dbReference type="ARBA" id="ARBA00013150"/>
    </source>
</evidence>
<dbReference type="InterPro" id="IPR049557">
    <property type="entry name" value="Transketolase_CS"/>
</dbReference>
<evidence type="ECO:0000313" key="15">
    <source>
        <dbReference type="EMBL" id="KAA8822149.1"/>
    </source>
</evidence>